<feature type="domain" description="HRDC" evidence="3">
    <location>
        <begin position="646"/>
        <end position="726"/>
    </location>
</feature>
<dbReference type="Pfam" id="PF14493">
    <property type="entry name" value="HTH_40"/>
    <property type="match status" value="1"/>
</dbReference>
<dbReference type="InterPro" id="IPR051055">
    <property type="entry name" value="PIF1_helicase"/>
</dbReference>
<dbReference type="InterPro" id="IPR003593">
    <property type="entry name" value="AAA+_ATPase"/>
</dbReference>
<dbReference type="GO" id="GO:0000166">
    <property type="term" value="F:nucleotide binding"/>
    <property type="evidence" value="ECO:0007669"/>
    <property type="project" value="InterPro"/>
</dbReference>
<sequence>MENNPELQLAWQFIENTGTHLFLTGKAGTGKTTFLKRLREHTPKRMVVLAPTGIAAINAGGVTIHSFFQISFAPFVPETTFNSAQIQYRYSQEKRNIIRSMDLLVIDEISMVRADLLDAVDATLRRYRNREKPFGGVQLLMIGDLQQLAPVVRDSEWSLLRNYYETPYFFASRALRETTYMTIELEKVYRQNDTFFLSLLNKIRENKADDEVLNELNRRYQQGFQPPKEEGYIRLTTHNNQAQQVNDRELASLPGKPYHFRAEVTGTFPEYTYPADEILTIKEGAQIMFLKNDVSLEKRYYNGMIGEVVAVNDSEIYVKEKGSEEDFLLLPEEWGNYKYVLNEETKEITEVIEGTFRQYPIRLAWAITIHKSQGLTFERAIIDARNSFAHGQTYVALSRCKTLEGLVLESPLRKEAIISDSVVDNFTKEVERNKPGNKQLSDMQKAYFFDLLSDLFNFYSLEQAYKRLLRMLDEDLYKLYPKLLTEYKLLEPHIKEKIVEVAHRFRNQYTRLINESEDYASDQELQERIRSGAVYFHKELEPIRVLFAKTNIPLDNRELRKQLNERLQALDDALWIKESLLKAMCVQPFIVAEYLKLKAKVMLSLEDNSSSSSSPSSTAKTLRERKERVERTRSSFTKVKVEVPTDILHPELYRTLSEWRTEKTRETNMPAYVIMQQKALMGIVNLLPDTPQALEAVPYFGAKGVEKYGLEILGIVRKYMRENQVKRPEIKEIFLPEKSKRGEKREPKKDTKQMSYEMFCKGMSMEEIAKSRDLVTGTIATHLEHYVRMGKIKLEQVVAVEKIEKIRRYQQKNENSGVAGIKAALGDEVSYADIRFVFAADDARR</sequence>
<dbReference type="PANTHER" id="PTHR47642">
    <property type="entry name" value="ATP-DEPENDENT DNA HELICASE"/>
    <property type="match status" value="1"/>
</dbReference>
<dbReference type="Proteomes" id="UP001170023">
    <property type="component" value="Unassembled WGS sequence"/>
</dbReference>
<evidence type="ECO:0000256" key="2">
    <source>
        <dbReference type="SAM" id="Phobius"/>
    </source>
</evidence>
<evidence type="ECO:0000313" key="5">
    <source>
        <dbReference type="Proteomes" id="UP001170023"/>
    </source>
</evidence>
<dbReference type="PANTHER" id="PTHR47642:SF7">
    <property type="entry name" value="ATP-DEPENDENT DNA HELICASE PIF1"/>
    <property type="match status" value="1"/>
</dbReference>
<dbReference type="GO" id="GO:0000723">
    <property type="term" value="P:telomere maintenance"/>
    <property type="evidence" value="ECO:0007669"/>
    <property type="project" value="InterPro"/>
</dbReference>
<dbReference type="InterPro" id="IPR044876">
    <property type="entry name" value="HRDC_dom_sf"/>
</dbReference>
<reference evidence="4" key="1">
    <citation type="submission" date="2023-07" db="EMBL/GenBank/DDBJ databases">
        <title>Whole Genome Sequencing of Colonoscopy isolates.</title>
        <authorList>
            <person name="Surve S.V."/>
            <person name="Valls R.A."/>
            <person name="Barrak K.E."/>
            <person name="Gardner T.B."/>
            <person name="O'Toole G.A."/>
        </authorList>
    </citation>
    <scope>NUCLEOTIDE SEQUENCE</scope>
    <source>
        <strain evidence="4">GP0119</strain>
    </source>
</reference>
<comment type="caution">
    <text evidence="4">The sequence shown here is derived from an EMBL/GenBank/DDBJ whole genome shotgun (WGS) entry which is preliminary data.</text>
</comment>
<proteinExistence type="predicted"/>
<dbReference type="RefSeq" id="WP_303447943.1">
    <property type="nucleotide sequence ID" value="NZ_JAUONJ010000018.1"/>
</dbReference>
<organism evidence="4 5">
    <name type="scientific">Bacteroides caccae</name>
    <dbReference type="NCBI Taxonomy" id="47678"/>
    <lineage>
        <taxon>Bacteria</taxon>
        <taxon>Pseudomonadati</taxon>
        <taxon>Bacteroidota</taxon>
        <taxon>Bacteroidia</taxon>
        <taxon>Bacteroidales</taxon>
        <taxon>Bacteroidaceae</taxon>
        <taxon>Bacteroides</taxon>
    </lineage>
</organism>
<feature type="transmembrane region" description="Helical" evidence="2">
    <location>
        <begin position="46"/>
        <end position="68"/>
    </location>
</feature>
<gene>
    <name evidence="4" type="ORF">Q4469_17760</name>
</gene>
<dbReference type="SMART" id="SM00341">
    <property type="entry name" value="HRDC"/>
    <property type="match status" value="1"/>
</dbReference>
<dbReference type="FunFam" id="3.40.50.300:FF:001498">
    <property type="entry name" value="ATP-dependent DNA helicase"/>
    <property type="match status" value="1"/>
</dbReference>
<evidence type="ECO:0000313" key="4">
    <source>
        <dbReference type="EMBL" id="MDO6359492.1"/>
    </source>
</evidence>
<feature type="compositionally biased region" description="Basic and acidic residues" evidence="1">
    <location>
        <begin position="621"/>
        <end position="631"/>
    </location>
</feature>
<dbReference type="InterPro" id="IPR029491">
    <property type="entry name" value="Helicase_HTH"/>
</dbReference>
<dbReference type="EMBL" id="JAUONL010000019">
    <property type="protein sequence ID" value="MDO6359492.1"/>
    <property type="molecule type" value="Genomic_DNA"/>
</dbReference>
<dbReference type="InterPro" id="IPR010997">
    <property type="entry name" value="HRDC-like_sf"/>
</dbReference>
<feature type="region of interest" description="Disordered" evidence="1">
    <location>
        <begin position="607"/>
        <end position="631"/>
    </location>
</feature>
<dbReference type="InterPro" id="IPR002121">
    <property type="entry name" value="HRDC_dom"/>
</dbReference>
<dbReference type="Gene3D" id="3.40.50.300">
    <property type="entry name" value="P-loop containing nucleotide triphosphate hydrolases"/>
    <property type="match status" value="2"/>
</dbReference>
<dbReference type="Pfam" id="PF00570">
    <property type="entry name" value="HRDC"/>
    <property type="match status" value="1"/>
</dbReference>
<dbReference type="SUPFAM" id="SSF47819">
    <property type="entry name" value="HRDC-like"/>
    <property type="match status" value="1"/>
</dbReference>
<dbReference type="SUPFAM" id="SSF52540">
    <property type="entry name" value="P-loop containing nucleoside triphosphate hydrolases"/>
    <property type="match status" value="2"/>
</dbReference>
<dbReference type="InterPro" id="IPR027417">
    <property type="entry name" value="P-loop_NTPase"/>
</dbReference>
<evidence type="ECO:0000256" key="1">
    <source>
        <dbReference type="SAM" id="MobiDB-lite"/>
    </source>
</evidence>
<keyword evidence="2" id="KW-1133">Transmembrane helix</keyword>
<dbReference type="GO" id="GO:0003678">
    <property type="term" value="F:DNA helicase activity"/>
    <property type="evidence" value="ECO:0007669"/>
    <property type="project" value="InterPro"/>
</dbReference>
<dbReference type="Gene3D" id="1.10.10.1390">
    <property type="entry name" value="ATP-dependent DNA helicase RecQ"/>
    <property type="match status" value="1"/>
</dbReference>
<accession>A0AAW7WT46</accession>
<dbReference type="GO" id="GO:0006281">
    <property type="term" value="P:DNA repair"/>
    <property type="evidence" value="ECO:0007669"/>
    <property type="project" value="InterPro"/>
</dbReference>
<keyword evidence="2" id="KW-0472">Membrane</keyword>
<dbReference type="InterPro" id="IPR010285">
    <property type="entry name" value="DNA_helicase_pif1-like_DEAD"/>
</dbReference>
<dbReference type="PROSITE" id="PS50967">
    <property type="entry name" value="HRDC"/>
    <property type="match status" value="1"/>
</dbReference>
<name>A0AAW7WT46_9BACE</name>
<dbReference type="GO" id="GO:0003676">
    <property type="term" value="F:nucleic acid binding"/>
    <property type="evidence" value="ECO:0007669"/>
    <property type="project" value="InterPro"/>
</dbReference>
<dbReference type="Pfam" id="PF05970">
    <property type="entry name" value="PIF1"/>
    <property type="match status" value="1"/>
</dbReference>
<dbReference type="AlphaFoldDB" id="A0AAW7WT46"/>
<evidence type="ECO:0000259" key="3">
    <source>
        <dbReference type="PROSITE" id="PS50967"/>
    </source>
</evidence>
<keyword evidence="2" id="KW-0812">Transmembrane</keyword>
<protein>
    <submittedName>
        <fullName evidence="4">Helix-turn-helix domain-containing protein</fullName>
    </submittedName>
</protein>
<dbReference type="Gene3D" id="1.10.150.80">
    <property type="entry name" value="HRDC domain"/>
    <property type="match status" value="1"/>
</dbReference>
<dbReference type="SMART" id="SM00382">
    <property type="entry name" value="AAA"/>
    <property type="match status" value="1"/>
</dbReference>
<dbReference type="CDD" id="cd18809">
    <property type="entry name" value="SF1_C_RecD"/>
    <property type="match status" value="1"/>
</dbReference>